<evidence type="ECO:0000256" key="3">
    <source>
        <dbReference type="ARBA" id="ARBA00022679"/>
    </source>
</evidence>
<gene>
    <name evidence="15" type="ORF">ROHU_006844</name>
</gene>
<dbReference type="InterPro" id="IPR017441">
    <property type="entry name" value="Protein_kinase_ATP_BS"/>
</dbReference>
<evidence type="ECO:0000259" key="14">
    <source>
        <dbReference type="PROSITE" id="PS50181"/>
    </source>
</evidence>
<keyword evidence="4 10" id="KW-0547">Nucleotide-binding</keyword>
<dbReference type="Pfam" id="PF00069">
    <property type="entry name" value="Pkinase"/>
    <property type="match status" value="1"/>
</dbReference>
<dbReference type="CDD" id="cd22123">
    <property type="entry name" value="F-box_FBXL12"/>
    <property type="match status" value="1"/>
</dbReference>
<keyword evidence="5 15" id="KW-0418">Kinase</keyword>
<dbReference type="Gene3D" id="3.30.200.20">
    <property type="entry name" value="Phosphorylase Kinase, domain 1"/>
    <property type="match status" value="1"/>
</dbReference>
<evidence type="ECO:0000313" key="16">
    <source>
        <dbReference type="Proteomes" id="UP000290572"/>
    </source>
</evidence>
<evidence type="ECO:0000256" key="2">
    <source>
        <dbReference type="ARBA" id="ARBA00022527"/>
    </source>
</evidence>
<dbReference type="InterPro" id="IPR000719">
    <property type="entry name" value="Prot_kinase_dom"/>
</dbReference>
<evidence type="ECO:0000256" key="7">
    <source>
        <dbReference type="ARBA" id="ARBA00047899"/>
    </source>
</evidence>
<feature type="binding site" evidence="10 12">
    <location>
        <position position="371"/>
    </location>
    <ligand>
        <name>ATP</name>
        <dbReference type="ChEBI" id="CHEBI:30616"/>
    </ligand>
</feature>
<keyword evidence="6 10" id="KW-0067">ATP-binding</keyword>
<dbReference type="Gene3D" id="3.80.10.10">
    <property type="entry name" value="Ribonuclease Inhibitor"/>
    <property type="match status" value="2"/>
</dbReference>
<dbReference type="SUPFAM" id="SSF81383">
    <property type="entry name" value="F-box domain"/>
    <property type="match status" value="1"/>
</dbReference>
<evidence type="ECO:0000259" key="13">
    <source>
        <dbReference type="PROSITE" id="PS50011"/>
    </source>
</evidence>
<dbReference type="SUPFAM" id="SSF56112">
    <property type="entry name" value="Protein kinase-like (PK-like)"/>
    <property type="match status" value="1"/>
</dbReference>
<evidence type="ECO:0000256" key="4">
    <source>
        <dbReference type="ARBA" id="ARBA00022741"/>
    </source>
</evidence>
<evidence type="ECO:0000256" key="5">
    <source>
        <dbReference type="ARBA" id="ARBA00022777"/>
    </source>
</evidence>
<dbReference type="PROSITE" id="PS50181">
    <property type="entry name" value="FBOX"/>
    <property type="match status" value="1"/>
</dbReference>
<feature type="binding site" evidence="10">
    <location>
        <begin position="469"/>
        <end position="470"/>
    </location>
    <ligand>
        <name>ATP</name>
        <dbReference type="ChEBI" id="CHEBI:30616"/>
    </ligand>
</feature>
<dbReference type="EC" id="2.7.11.1" evidence="1"/>
<dbReference type="InterPro" id="IPR032675">
    <property type="entry name" value="LRR_dom_sf"/>
</dbReference>
<dbReference type="SUPFAM" id="SSF52047">
    <property type="entry name" value="RNI-like"/>
    <property type="match status" value="1"/>
</dbReference>
<evidence type="ECO:0000256" key="6">
    <source>
        <dbReference type="ARBA" id="ARBA00022840"/>
    </source>
</evidence>
<sequence length="612" mass="70178">MAALGCSTLDYFPENVLIDILSYLNVRELVRNSRVCRRWKQLVKDQRLWRAVDLCTWKGMTSRVLWVLLRQYLGHGLRCLRLRGLLLSVRRGAFLTESWLQALRSKCPRLRRLYLQHTDLRGLHSCRLLPPSLQVLELSFCEVPPGFFAQDPETDGKASTSAVAIETLVLNKVPSFSDQHLRSLCTWKQLSRLELGDLSRVSAGGLRSCVPPGAQTLGRLKHLELETWSMKQMVALGLGKGWPGLERLTLGGNEVIPGLLSVSRLQDLRWLRLRKCRLNQNMVLKCCRFAENKENQEPRVVQAQVACVGPFRVGMNPGSHAVTGPGRVPVRSNSKKFSIKDFDIGRPLGKGKFGNVYLARERKLKVIVALKVLFKSQMEKEGVEHQLRREIEIQSHLKHPNILRFYNYFHDDTRVFLILEYAPRGEMYKELQRCGRFDDQRTATYMEELADALQYCHEKKVIHRDIKPENLLLGYRGELKIADFGWSVHAPSLRRRTMCGTLDYLPPEMIEGHTHDEKVDLWCIGVLCYECLVGNPPFETASHTETYKRITKVDLQFPKVVSDGARDLISKLLRHSPSMRLPLRSVIEHPWVKANSRRVLPPVCNPQAVPHH</sequence>
<feature type="binding site" evidence="10">
    <location>
        <position position="352"/>
    </location>
    <ligand>
        <name>ATP</name>
        <dbReference type="ChEBI" id="CHEBI:30616"/>
    </ligand>
</feature>
<dbReference type="STRING" id="84645.A0A498MS95"/>
<evidence type="ECO:0000313" key="15">
    <source>
        <dbReference type="EMBL" id="RXN22244.1"/>
    </source>
</evidence>
<keyword evidence="3" id="KW-0808">Transferase</keyword>
<dbReference type="FunFam" id="1.10.510.10:FF:000235">
    <property type="entry name" value="Serine/threonine-protein kinase ark1"/>
    <property type="match status" value="1"/>
</dbReference>
<feature type="binding site" evidence="10">
    <location>
        <position position="483"/>
    </location>
    <ligand>
        <name>ATP</name>
        <dbReference type="ChEBI" id="CHEBI:30616"/>
    </ligand>
</feature>
<evidence type="ECO:0000256" key="8">
    <source>
        <dbReference type="ARBA" id="ARBA00048679"/>
    </source>
</evidence>
<dbReference type="Proteomes" id="UP000290572">
    <property type="component" value="Unassembled WGS sequence"/>
</dbReference>
<dbReference type="CDD" id="cd14117">
    <property type="entry name" value="STKc_Aurora-B_like"/>
    <property type="match status" value="1"/>
</dbReference>
<dbReference type="GO" id="GO:0005524">
    <property type="term" value="F:ATP binding"/>
    <property type="evidence" value="ECO:0007669"/>
    <property type="project" value="UniProtKB-UniRule"/>
</dbReference>
<evidence type="ECO:0000256" key="11">
    <source>
        <dbReference type="PIRSR" id="PIRSR630616-3"/>
    </source>
</evidence>
<organism evidence="15 16">
    <name type="scientific">Labeo rohita</name>
    <name type="common">Indian major carp</name>
    <name type="synonym">Cyprinus rohita</name>
    <dbReference type="NCBI Taxonomy" id="84645"/>
    <lineage>
        <taxon>Eukaryota</taxon>
        <taxon>Metazoa</taxon>
        <taxon>Chordata</taxon>
        <taxon>Craniata</taxon>
        <taxon>Vertebrata</taxon>
        <taxon>Euteleostomi</taxon>
        <taxon>Actinopterygii</taxon>
        <taxon>Neopterygii</taxon>
        <taxon>Teleostei</taxon>
        <taxon>Ostariophysi</taxon>
        <taxon>Cypriniformes</taxon>
        <taxon>Cyprinidae</taxon>
        <taxon>Labeoninae</taxon>
        <taxon>Labeonini</taxon>
        <taxon>Labeo</taxon>
    </lineage>
</organism>
<dbReference type="AlphaFoldDB" id="A0A498MS95"/>
<dbReference type="PROSITE" id="PS50011">
    <property type="entry name" value="PROTEIN_KINASE_DOM"/>
    <property type="match status" value="1"/>
</dbReference>
<feature type="cross-link" description="Glycyl lysine isopeptide (Lys-Gly) (interchain with G-Cter in SUMO2)" evidence="11">
    <location>
        <position position="467"/>
    </location>
</feature>
<dbReference type="PROSITE" id="PS00107">
    <property type="entry name" value="PROTEIN_KINASE_ATP"/>
    <property type="match status" value="1"/>
</dbReference>
<dbReference type="Pfam" id="PF12937">
    <property type="entry name" value="F-box-like"/>
    <property type="match status" value="1"/>
</dbReference>
<evidence type="ECO:0000256" key="10">
    <source>
        <dbReference type="PIRSR" id="PIRSR630616-2"/>
    </source>
</evidence>
<dbReference type="InterPro" id="IPR036047">
    <property type="entry name" value="F-box-like_dom_sf"/>
</dbReference>
<dbReference type="EMBL" id="QBIY01012599">
    <property type="protein sequence ID" value="RXN22244.1"/>
    <property type="molecule type" value="Genomic_DNA"/>
</dbReference>
<evidence type="ECO:0000256" key="9">
    <source>
        <dbReference type="PIRSR" id="PIRSR630616-1"/>
    </source>
</evidence>
<dbReference type="InterPro" id="IPR011009">
    <property type="entry name" value="Kinase-like_dom_sf"/>
</dbReference>
<proteinExistence type="predicted"/>
<dbReference type="InterPro" id="IPR030616">
    <property type="entry name" value="Aur-like"/>
</dbReference>
<dbReference type="PANTHER" id="PTHR24350">
    <property type="entry name" value="SERINE/THREONINE-PROTEIN KINASE IAL-RELATED"/>
    <property type="match status" value="1"/>
</dbReference>
<keyword evidence="2" id="KW-0723">Serine/threonine-protein kinase</keyword>
<dbReference type="FunFam" id="3.30.200.20:FF:000042">
    <property type="entry name" value="Aurora kinase A"/>
    <property type="match status" value="1"/>
</dbReference>
<dbReference type="InterPro" id="IPR001810">
    <property type="entry name" value="F-box_dom"/>
</dbReference>
<dbReference type="InterPro" id="IPR008271">
    <property type="entry name" value="Ser/Thr_kinase_AS"/>
</dbReference>
<dbReference type="SMART" id="SM00220">
    <property type="entry name" value="S_TKc"/>
    <property type="match status" value="1"/>
</dbReference>
<dbReference type="SMART" id="SM00256">
    <property type="entry name" value="FBOX"/>
    <property type="match status" value="1"/>
</dbReference>
<feature type="domain" description="F-box" evidence="14">
    <location>
        <begin position="6"/>
        <end position="52"/>
    </location>
</feature>
<dbReference type="Gene3D" id="1.10.510.10">
    <property type="entry name" value="Transferase(Phosphotransferase) domain 1"/>
    <property type="match status" value="1"/>
</dbReference>
<evidence type="ECO:0000256" key="12">
    <source>
        <dbReference type="PROSITE-ProRule" id="PRU10141"/>
    </source>
</evidence>
<comment type="catalytic activity">
    <reaction evidence="7">
        <text>L-threonyl-[protein] + ATP = O-phospho-L-threonyl-[protein] + ADP + H(+)</text>
        <dbReference type="Rhea" id="RHEA:46608"/>
        <dbReference type="Rhea" id="RHEA-COMP:11060"/>
        <dbReference type="Rhea" id="RHEA-COMP:11605"/>
        <dbReference type="ChEBI" id="CHEBI:15378"/>
        <dbReference type="ChEBI" id="CHEBI:30013"/>
        <dbReference type="ChEBI" id="CHEBI:30616"/>
        <dbReference type="ChEBI" id="CHEBI:61977"/>
        <dbReference type="ChEBI" id="CHEBI:456216"/>
        <dbReference type="EC" id="2.7.11.1"/>
    </reaction>
</comment>
<evidence type="ECO:0000256" key="1">
    <source>
        <dbReference type="ARBA" id="ARBA00012513"/>
    </source>
</evidence>
<accession>A0A498MS95</accession>
<feature type="active site" description="Proton acceptor" evidence="9">
    <location>
        <position position="465"/>
    </location>
</feature>
<keyword evidence="16" id="KW-1185">Reference proteome</keyword>
<name>A0A498MS95_LABRO</name>
<dbReference type="PROSITE" id="PS00108">
    <property type="entry name" value="PROTEIN_KINASE_ST"/>
    <property type="match status" value="1"/>
</dbReference>
<reference evidence="15 16" key="1">
    <citation type="submission" date="2018-03" db="EMBL/GenBank/DDBJ databases">
        <title>Draft genome sequence of Rohu Carp (Labeo rohita).</title>
        <authorList>
            <person name="Das P."/>
            <person name="Kushwaha B."/>
            <person name="Joshi C.G."/>
            <person name="Kumar D."/>
            <person name="Nagpure N.S."/>
            <person name="Sahoo L."/>
            <person name="Das S.P."/>
            <person name="Bit A."/>
            <person name="Patnaik S."/>
            <person name="Meher P.K."/>
            <person name="Jayasankar P."/>
            <person name="Koringa P.G."/>
            <person name="Patel N.V."/>
            <person name="Hinsu A.T."/>
            <person name="Kumar R."/>
            <person name="Pandey M."/>
            <person name="Agarwal S."/>
            <person name="Srivastava S."/>
            <person name="Singh M."/>
            <person name="Iquebal M.A."/>
            <person name="Jaiswal S."/>
            <person name="Angadi U.B."/>
            <person name="Kumar N."/>
            <person name="Raza M."/>
            <person name="Shah T.M."/>
            <person name="Rai A."/>
            <person name="Jena J.K."/>
        </authorList>
    </citation>
    <scope>NUCLEOTIDE SEQUENCE [LARGE SCALE GENOMIC DNA]</scope>
    <source>
        <strain evidence="15">DASCIFA01</strain>
        <tissue evidence="15">Testis</tissue>
    </source>
</reference>
<protein>
    <recommendedName>
        <fullName evidence="1">non-specific serine/threonine protein kinase</fullName>
        <ecNumber evidence="1">2.7.11.1</ecNumber>
    </recommendedName>
</protein>
<comment type="caution">
    <text evidence="15">The sequence shown here is derived from an EMBL/GenBank/DDBJ whole genome shotgun (WGS) entry which is preliminary data.</text>
</comment>
<feature type="domain" description="Protein kinase" evidence="13">
    <location>
        <begin position="342"/>
        <end position="592"/>
    </location>
</feature>
<feature type="binding site" evidence="10">
    <location>
        <begin position="420"/>
        <end position="422"/>
    </location>
    <ligand>
        <name>ATP</name>
        <dbReference type="ChEBI" id="CHEBI:30616"/>
    </ligand>
</feature>
<dbReference type="GO" id="GO:0004674">
    <property type="term" value="F:protein serine/threonine kinase activity"/>
    <property type="evidence" value="ECO:0007669"/>
    <property type="project" value="UniProtKB-KW"/>
</dbReference>
<comment type="catalytic activity">
    <reaction evidence="8">
        <text>L-seryl-[protein] + ATP = O-phospho-L-seryl-[protein] + ADP + H(+)</text>
        <dbReference type="Rhea" id="RHEA:17989"/>
        <dbReference type="Rhea" id="RHEA-COMP:9863"/>
        <dbReference type="Rhea" id="RHEA-COMP:11604"/>
        <dbReference type="ChEBI" id="CHEBI:15378"/>
        <dbReference type="ChEBI" id="CHEBI:29999"/>
        <dbReference type="ChEBI" id="CHEBI:30616"/>
        <dbReference type="ChEBI" id="CHEBI:83421"/>
        <dbReference type="ChEBI" id="CHEBI:456216"/>
        <dbReference type="EC" id="2.7.11.1"/>
    </reaction>
</comment>